<organism evidence="1 2">
    <name type="scientific">Azospirillum cavernae</name>
    <dbReference type="NCBI Taxonomy" id="2320860"/>
    <lineage>
        <taxon>Bacteria</taxon>
        <taxon>Pseudomonadati</taxon>
        <taxon>Pseudomonadota</taxon>
        <taxon>Alphaproteobacteria</taxon>
        <taxon>Rhodospirillales</taxon>
        <taxon>Azospirillaceae</taxon>
        <taxon>Azospirillum</taxon>
    </lineage>
</organism>
<reference evidence="1 2" key="1">
    <citation type="submission" date="2018-09" db="EMBL/GenBank/DDBJ databases">
        <authorList>
            <person name="Zhu H."/>
        </authorList>
    </citation>
    <scope>NUCLEOTIDE SEQUENCE [LARGE SCALE GENOMIC DNA]</scope>
    <source>
        <strain evidence="1 2">K2W22B-5</strain>
    </source>
</reference>
<dbReference type="EMBL" id="QYUL01000002">
    <property type="protein sequence ID" value="RJF82178.1"/>
    <property type="molecule type" value="Genomic_DNA"/>
</dbReference>
<evidence type="ECO:0000313" key="1">
    <source>
        <dbReference type="EMBL" id="RJF82178.1"/>
    </source>
</evidence>
<keyword evidence="2" id="KW-1185">Reference proteome</keyword>
<proteinExistence type="predicted"/>
<name>A0A418VYC6_9PROT</name>
<comment type="caution">
    <text evidence="1">The sequence shown here is derived from an EMBL/GenBank/DDBJ whole genome shotgun (WGS) entry which is preliminary data.</text>
</comment>
<dbReference type="AlphaFoldDB" id="A0A418VYC6"/>
<accession>A0A418VYC6</accession>
<gene>
    <name evidence="1" type="ORF">D3877_19170</name>
</gene>
<evidence type="ECO:0000313" key="2">
    <source>
        <dbReference type="Proteomes" id="UP000283458"/>
    </source>
</evidence>
<sequence length="328" mass="35289">MGDQSDVDTVTGLLKANNWQGVVDYAKTFQYYNYSKKPFTSDDVNAGLNPWMFIAIPDDYDDANIKGSMVAIRPYSGVGFGVLAKGGIAVIPSGDVLETNKASANAGTAVGSPYTVPSMDGTKSSWTLSETSTGKLGFFKATTCYCVLDGGGTVWTKQYADMKDPPMERSDGNLVPGGTSNLAVGNDIVTTFANYAAQSWSVAETDLCNLAFRAQSSGGGTVIMVADGATGALYNGTGAIFKADDFKISWQGYIDYFWMEFTNYTTEGFEWVSDLATTSSSWMENAAMDSWDWISDTSSDAWNDINDAWKDVQSGLDDVGDALNPTKW</sequence>
<dbReference type="Proteomes" id="UP000283458">
    <property type="component" value="Unassembled WGS sequence"/>
</dbReference>
<protein>
    <submittedName>
        <fullName evidence="1">Uncharacterized protein</fullName>
    </submittedName>
</protein>